<name>A0A1F5DPL6_9BACT</name>
<dbReference type="AlphaFoldDB" id="A0A1F5DPL6"/>
<feature type="transmembrane region" description="Helical" evidence="1">
    <location>
        <begin position="89"/>
        <end position="109"/>
    </location>
</feature>
<evidence type="ECO:0008006" key="4">
    <source>
        <dbReference type="Google" id="ProtNLM"/>
    </source>
</evidence>
<dbReference type="Proteomes" id="UP000176791">
    <property type="component" value="Unassembled WGS sequence"/>
</dbReference>
<keyword evidence="1" id="KW-1133">Transmembrane helix</keyword>
<evidence type="ECO:0000313" key="2">
    <source>
        <dbReference type="EMBL" id="OGD57065.1"/>
    </source>
</evidence>
<feature type="transmembrane region" description="Helical" evidence="1">
    <location>
        <begin position="300"/>
        <end position="321"/>
    </location>
</feature>
<keyword evidence="1" id="KW-0812">Transmembrane</keyword>
<reference evidence="2 3" key="1">
    <citation type="journal article" date="2016" name="Nat. Commun.">
        <title>Thousands of microbial genomes shed light on interconnected biogeochemical processes in an aquifer system.</title>
        <authorList>
            <person name="Anantharaman K."/>
            <person name="Brown C.T."/>
            <person name="Hug L.A."/>
            <person name="Sharon I."/>
            <person name="Castelle C.J."/>
            <person name="Probst A.J."/>
            <person name="Thomas B.C."/>
            <person name="Singh A."/>
            <person name="Wilkins M.J."/>
            <person name="Karaoz U."/>
            <person name="Brodie E.L."/>
            <person name="Williams K.H."/>
            <person name="Hubbard S.S."/>
            <person name="Banfield J.F."/>
        </authorList>
    </citation>
    <scope>NUCLEOTIDE SEQUENCE [LARGE SCALE GENOMIC DNA]</scope>
</reference>
<keyword evidence="1" id="KW-0472">Membrane</keyword>
<accession>A0A1F5DPL6</accession>
<evidence type="ECO:0000256" key="1">
    <source>
        <dbReference type="SAM" id="Phobius"/>
    </source>
</evidence>
<sequence length="553" mass="63235">MIPVLALALLSLWLTQSLWLSGWFTSHDGASHLARLAQYLTLLADGQIPPRFSATLLGHLGYPIFVFSYHLPFMLGSLFHFFGFNLTNSLKLVFGLSFFWSGWGMYLLLRQWFKPLASFVGAFLFLAAPYRLVLIFVRAAVGEALALSLLPWLLYALTRRSLILIAVFTALATLSHSLFWPMYLGLVLTYLLLIKKNWRKVAGGFILGLGLSAFYWLPLLWEKKLIVFDQFYTNLAVGHLVTLKQLFYSVWGYGYSHSGIEQDAMSFQVGIAQWLVVGGAMIMIWFRPKAANPRRLASGALTWFLLAIAFMVDWLPARYLWQNLTLIKVIDIPWRLLAVAVFSASFLAAWLVNEQKRLKWLLALGLILVALYTNRNHLRVNEVVNLPEADYYNYAGTTTFLNEYRPRWRKSDKVRLIDPKIFSEQENDRINIIANRSNLLEFTTDFNEPRLVQINLLYYPGWRFFSQSGELRLGDSIKIVTPETDERQSGFGPWSFPDIEGTLQTVVPVGEQHFQFTFSETPLRKTADLISLASLIFCLGLACKESPCRPYSL</sequence>
<protein>
    <recommendedName>
        <fullName evidence="4">Membrane protein 6-pyruvoyl-tetrahydropterin synthase-related domain-containing protein</fullName>
    </recommendedName>
</protein>
<evidence type="ECO:0000313" key="3">
    <source>
        <dbReference type="Proteomes" id="UP000176791"/>
    </source>
</evidence>
<proteinExistence type="predicted"/>
<feature type="transmembrane region" description="Helical" evidence="1">
    <location>
        <begin position="149"/>
        <end position="172"/>
    </location>
</feature>
<dbReference type="EMBL" id="MEZN01000002">
    <property type="protein sequence ID" value="OGD57065.1"/>
    <property type="molecule type" value="Genomic_DNA"/>
</dbReference>
<feature type="transmembrane region" description="Helical" evidence="1">
    <location>
        <begin position="231"/>
        <end position="255"/>
    </location>
</feature>
<gene>
    <name evidence="2" type="ORF">A3E73_02225</name>
</gene>
<organism evidence="2 3">
    <name type="scientific">Candidatus Beckwithbacteria bacterium RIFCSPHIGHO2_12_FULL_47_17</name>
    <dbReference type="NCBI Taxonomy" id="1797460"/>
    <lineage>
        <taxon>Bacteria</taxon>
        <taxon>Candidatus Beckwithiibacteriota</taxon>
    </lineage>
</organism>
<feature type="transmembrane region" description="Helical" evidence="1">
    <location>
        <begin position="333"/>
        <end position="352"/>
    </location>
</feature>
<feature type="transmembrane region" description="Helical" evidence="1">
    <location>
        <begin position="267"/>
        <end position="288"/>
    </location>
</feature>
<dbReference type="STRING" id="1797460.A3E73_02225"/>
<comment type="caution">
    <text evidence="2">The sequence shown here is derived from an EMBL/GenBank/DDBJ whole genome shotgun (WGS) entry which is preliminary data.</text>
</comment>
<feature type="transmembrane region" description="Helical" evidence="1">
    <location>
        <begin position="60"/>
        <end position="82"/>
    </location>
</feature>
<feature type="transmembrane region" description="Helical" evidence="1">
    <location>
        <begin position="201"/>
        <end position="219"/>
    </location>
</feature>